<dbReference type="InterPro" id="IPR039905">
    <property type="entry name" value="CD2BP2/Lin1"/>
</dbReference>
<feature type="compositionally biased region" description="Acidic residues" evidence="1">
    <location>
        <begin position="266"/>
        <end position="277"/>
    </location>
</feature>
<dbReference type="Gene3D" id="3.30.1490.40">
    <property type="match status" value="1"/>
</dbReference>
<dbReference type="SUPFAM" id="SSF55277">
    <property type="entry name" value="GYF domain"/>
    <property type="match status" value="1"/>
</dbReference>
<evidence type="ECO:0000259" key="2">
    <source>
        <dbReference type="PROSITE" id="PS50829"/>
    </source>
</evidence>
<evidence type="ECO:0000256" key="1">
    <source>
        <dbReference type="SAM" id="MobiDB-lite"/>
    </source>
</evidence>
<dbReference type="OrthoDB" id="331341at2759"/>
<feature type="domain" description="GYF" evidence="2">
    <location>
        <begin position="311"/>
        <end position="368"/>
    </location>
</feature>
<protein>
    <submittedName>
        <fullName evidence="3">CD2 antigen cytoplasmic tail-binding protein 2</fullName>
    </submittedName>
</protein>
<feature type="region of interest" description="Disordered" evidence="1">
    <location>
        <begin position="190"/>
        <end position="209"/>
    </location>
</feature>
<organism evidence="3 4">
    <name type="scientific">Folsomia candida</name>
    <name type="common">Springtail</name>
    <dbReference type="NCBI Taxonomy" id="158441"/>
    <lineage>
        <taxon>Eukaryota</taxon>
        <taxon>Metazoa</taxon>
        <taxon>Ecdysozoa</taxon>
        <taxon>Arthropoda</taxon>
        <taxon>Hexapoda</taxon>
        <taxon>Collembola</taxon>
        <taxon>Entomobryomorpha</taxon>
        <taxon>Isotomoidea</taxon>
        <taxon>Isotomidae</taxon>
        <taxon>Proisotominae</taxon>
        <taxon>Folsomia</taxon>
    </lineage>
</organism>
<feature type="compositionally biased region" description="Acidic residues" evidence="1">
    <location>
        <begin position="39"/>
        <end position="48"/>
    </location>
</feature>
<dbReference type="AlphaFoldDB" id="A0A226E7G1"/>
<feature type="region of interest" description="Disordered" evidence="1">
    <location>
        <begin position="1"/>
        <end position="51"/>
    </location>
</feature>
<evidence type="ECO:0000313" key="4">
    <source>
        <dbReference type="Proteomes" id="UP000198287"/>
    </source>
</evidence>
<reference evidence="3 4" key="1">
    <citation type="submission" date="2015-12" db="EMBL/GenBank/DDBJ databases">
        <title>The genome of Folsomia candida.</title>
        <authorList>
            <person name="Faddeeva A."/>
            <person name="Derks M.F."/>
            <person name="Anvar Y."/>
            <person name="Smit S."/>
            <person name="Van Straalen N."/>
            <person name="Roelofs D."/>
        </authorList>
    </citation>
    <scope>NUCLEOTIDE SEQUENCE [LARGE SCALE GENOMIC DNA]</scope>
    <source>
        <strain evidence="3 4">VU population</strain>
        <tissue evidence="3">Whole body</tissue>
    </source>
</reference>
<sequence>MSLHRKRKLEDATDDYSAGIEAEMSKFETSSNKRHTIDSDEEDADEEEYNRKKYQVMDEEDIEGQESSTIEFDGETKITPFNMKDELEEGYFDAQGTYIWNKGDGSEVKDSWLDSIDWVKVKRPEKPDGESTNDSDDISKQDEKVDVLALYKQLIQFLEKGESVLKAVKRLGGNKQLSASERLKQKKMQKLAAETSTPPTAAASSETPETVVQMTDVEKVTEIANAILSATGNMDIYQETFESIQFKVNREETKPKRQPAVLKEDDGSDMFGDDFEIPPEGTKNKSESSSASTNVAAGDEKERNIDDASDEVMWEFKWEDKEDAPIYGPHSSSEMSAWVTGDFFKDGVFVRKHKQTGGFYSSKRIDFDLYC</sequence>
<dbReference type="InterPro" id="IPR003169">
    <property type="entry name" value="GYF"/>
</dbReference>
<feature type="compositionally biased region" description="Low complexity" evidence="1">
    <location>
        <begin position="192"/>
        <end position="209"/>
    </location>
</feature>
<dbReference type="STRING" id="158441.A0A226E7G1"/>
<dbReference type="InterPro" id="IPR035445">
    <property type="entry name" value="GYF-like_dom_sf"/>
</dbReference>
<dbReference type="PANTHER" id="PTHR13138:SF3">
    <property type="entry name" value="CD2 ANTIGEN CYTOPLASMIC TAIL-BINDING PROTEIN 2"/>
    <property type="match status" value="1"/>
</dbReference>
<dbReference type="SMART" id="SM00444">
    <property type="entry name" value="GYF"/>
    <property type="match status" value="1"/>
</dbReference>
<dbReference type="FunFam" id="3.30.1490.40:FF:000005">
    <property type="entry name" value="CD2 antigen cytoplasmic tail-binding protein 2"/>
    <property type="match status" value="1"/>
</dbReference>
<dbReference type="Pfam" id="PF02213">
    <property type="entry name" value="GYF"/>
    <property type="match status" value="1"/>
</dbReference>
<feature type="region of interest" description="Disordered" evidence="1">
    <location>
        <begin position="250"/>
        <end position="306"/>
    </location>
</feature>
<accession>A0A226E7G1</accession>
<dbReference type="OMA" id="GENTNFY"/>
<keyword evidence="4" id="KW-1185">Reference proteome</keyword>
<proteinExistence type="predicted"/>
<dbReference type="PROSITE" id="PS50829">
    <property type="entry name" value="GYF"/>
    <property type="match status" value="1"/>
</dbReference>
<dbReference type="EMBL" id="LNIX01000006">
    <property type="protein sequence ID" value="OXA53044.1"/>
    <property type="molecule type" value="Genomic_DNA"/>
</dbReference>
<dbReference type="PANTHER" id="PTHR13138">
    <property type="entry name" value="PROTEIN LIN1"/>
    <property type="match status" value="1"/>
</dbReference>
<evidence type="ECO:0000313" key="3">
    <source>
        <dbReference type="EMBL" id="OXA53044.1"/>
    </source>
</evidence>
<dbReference type="Proteomes" id="UP000198287">
    <property type="component" value="Unassembled WGS sequence"/>
</dbReference>
<name>A0A226E7G1_FOLCA</name>
<comment type="caution">
    <text evidence="3">The sequence shown here is derived from an EMBL/GenBank/DDBJ whole genome shotgun (WGS) entry which is preliminary data.</text>
</comment>
<dbReference type="GO" id="GO:0005682">
    <property type="term" value="C:U5 snRNP"/>
    <property type="evidence" value="ECO:0007669"/>
    <property type="project" value="InterPro"/>
</dbReference>
<gene>
    <name evidence="3" type="ORF">Fcan01_12171</name>
</gene>